<protein>
    <submittedName>
        <fullName evidence="2">Uncharacterized protein</fullName>
    </submittedName>
</protein>
<keyword evidence="3" id="KW-1185">Reference proteome</keyword>
<gene>
    <name evidence="2" type="ORF">AK812_SmicGene27828</name>
</gene>
<evidence type="ECO:0000256" key="1">
    <source>
        <dbReference type="SAM" id="Coils"/>
    </source>
</evidence>
<dbReference type="Proteomes" id="UP000186817">
    <property type="component" value="Unassembled WGS sequence"/>
</dbReference>
<evidence type="ECO:0000313" key="2">
    <source>
        <dbReference type="EMBL" id="OLP90584.1"/>
    </source>
</evidence>
<reference evidence="2 3" key="1">
    <citation type="submission" date="2016-02" db="EMBL/GenBank/DDBJ databases">
        <title>Genome analysis of coral dinoflagellate symbionts highlights evolutionary adaptations to a symbiotic lifestyle.</title>
        <authorList>
            <person name="Aranda M."/>
            <person name="Li Y."/>
            <person name="Liew Y.J."/>
            <person name="Baumgarten S."/>
            <person name="Simakov O."/>
            <person name="Wilson M."/>
            <person name="Piel J."/>
            <person name="Ashoor H."/>
            <person name="Bougouffa S."/>
            <person name="Bajic V.B."/>
            <person name="Ryu T."/>
            <person name="Ravasi T."/>
            <person name="Bayer T."/>
            <person name="Micklem G."/>
            <person name="Kim H."/>
            <person name="Bhak J."/>
            <person name="Lajeunesse T.C."/>
            <person name="Voolstra C.R."/>
        </authorList>
    </citation>
    <scope>NUCLEOTIDE SEQUENCE [LARGE SCALE GENOMIC DNA]</scope>
    <source>
        <strain evidence="2 3">CCMP2467</strain>
    </source>
</reference>
<proteinExistence type="predicted"/>
<sequence>MVGEFYFAVDASRGEVTFKLVATFGSIKMPDVFSPKAGRPASEFYFAVDASRGEVTFKLVATFGSIKMPDVFSPKVAKTRHGWEARLAEVTKTAQTREEFEEKLQAMQLRRKQKLEEVSRGQNFLEKNQMRLALETSPPQRLAKLQKRAILASHRREVTSQTRQRLDEEKELRHVEWMSRADNKRREREEQELRRATELQTEARHKAWLSSIVMVSFVKTVMGRSTERRSELDKLRREFASATVLHSLLRKCLVKKRRNMIWRNAILLRMAVTVYARTALPMMKAIAAPLIKEFVSKNAFNKVYTIAAAPTKNKGAAWEHRAYLAFPTNKPRIHTVISHYRASVAGGVSPKI</sequence>
<comment type="caution">
    <text evidence="2">The sequence shown here is derived from an EMBL/GenBank/DDBJ whole genome shotgun (WGS) entry which is preliminary data.</text>
</comment>
<organism evidence="2 3">
    <name type="scientific">Symbiodinium microadriaticum</name>
    <name type="common">Dinoflagellate</name>
    <name type="synonym">Zooxanthella microadriatica</name>
    <dbReference type="NCBI Taxonomy" id="2951"/>
    <lineage>
        <taxon>Eukaryota</taxon>
        <taxon>Sar</taxon>
        <taxon>Alveolata</taxon>
        <taxon>Dinophyceae</taxon>
        <taxon>Suessiales</taxon>
        <taxon>Symbiodiniaceae</taxon>
        <taxon>Symbiodinium</taxon>
    </lineage>
</organism>
<feature type="coiled-coil region" evidence="1">
    <location>
        <begin position="90"/>
        <end position="117"/>
    </location>
</feature>
<evidence type="ECO:0000313" key="3">
    <source>
        <dbReference type="Proteomes" id="UP000186817"/>
    </source>
</evidence>
<dbReference type="EMBL" id="LSRX01000703">
    <property type="protein sequence ID" value="OLP90584.1"/>
    <property type="molecule type" value="Genomic_DNA"/>
</dbReference>
<accession>A0A1Q9D624</accession>
<name>A0A1Q9D624_SYMMI</name>
<keyword evidence="1" id="KW-0175">Coiled coil</keyword>
<dbReference type="AlphaFoldDB" id="A0A1Q9D624"/>